<dbReference type="Proteomes" id="UP000036681">
    <property type="component" value="Unplaced"/>
</dbReference>
<proteinExistence type="predicted"/>
<protein>
    <submittedName>
        <fullName evidence="2">Galectin</fullName>
    </submittedName>
</protein>
<name>A0A0M3IIV2_ASCLU</name>
<sequence length="353" mass="40984">MFIPANSQIFGQLFLQIELVPTNESGDFDSSIRAPVAALGDIQLVQTTKVIEGDTMVVQFRAHRHSSGIKQSFWFEVFGEDTKDRVIHLRVSGHQIVYSARKYGGTWDEVTSKLGVLHFPVPEGHWCTFHIRVVHNRYQFFYHHKFAYEYNGVNGVFKPHMRYENGVGIRAMWNYPGMYSVNYRIPSGATNDSYFLSQPHRVRYGRVPQKLYVGQEFFLEILAGDSRLYYWNREDQTAANGWIVFLDLNDIEVLRVQIDWKKGVLRVTKPQKVYCGVFKYEKNSIIQMLVRIERDQFTASVFFFLKSYQPESLTEVEVGNVKCDAQHESDPNDIVAFVLNGNIEPLRYVVYDS</sequence>
<accession>A0A0M3IIV2</accession>
<reference evidence="2" key="1">
    <citation type="submission" date="2017-02" db="UniProtKB">
        <authorList>
            <consortium name="WormBaseParasite"/>
        </authorList>
    </citation>
    <scope>IDENTIFICATION</scope>
</reference>
<dbReference type="AlphaFoldDB" id="A0A0M3IIV2"/>
<organism evidence="1 2">
    <name type="scientific">Ascaris lumbricoides</name>
    <name type="common">Giant roundworm</name>
    <dbReference type="NCBI Taxonomy" id="6252"/>
    <lineage>
        <taxon>Eukaryota</taxon>
        <taxon>Metazoa</taxon>
        <taxon>Ecdysozoa</taxon>
        <taxon>Nematoda</taxon>
        <taxon>Chromadorea</taxon>
        <taxon>Rhabditida</taxon>
        <taxon>Spirurina</taxon>
        <taxon>Ascaridomorpha</taxon>
        <taxon>Ascaridoidea</taxon>
        <taxon>Ascarididae</taxon>
        <taxon>Ascaris</taxon>
    </lineage>
</organism>
<evidence type="ECO:0000313" key="1">
    <source>
        <dbReference type="Proteomes" id="UP000036681"/>
    </source>
</evidence>
<evidence type="ECO:0000313" key="2">
    <source>
        <dbReference type="WBParaSite" id="ALUE_0001851401-mRNA-1"/>
    </source>
</evidence>
<keyword evidence="1" id="KW-1185">Reference proteome</keyword>
<dbReference type="WBParaSite" id="ALUE_0001851401-mRNA-1">
    <property type="protein sequence ID" value="ALUE_0001851401-mRNA-1"/>
    <property type="gene ID" value="ALUE_0001851401"/>
</dbReference>